<keyword evidence="3" id="KW-1185">Reference proteome</keyword>
<accession>A0ABX6QEP8</accession>
<keyword evidence="1" id="KW-1133">Transmembrane helix</keyword>
<sequence length="57" mass="6179">MITATILGQIIGVIGGCAIITSSISLVYSIVKYQKLYRKAIRGLNLALQELNKAIDE</sequence>
<dbReference type="EMBL" id="CP058235">
    <property type="protein sequence ID" value="QLC51591.1"/>
    <property type="molecule type" value="Genomic_DNA"/>
</dbReference>
<proteinExistence type="predicted"/>
<organism evidence="2 3">
    <name type="scientific">Bartonella alsatica</name>
    <dbReference type="NCBI Taxonomy" id="52764"/>
    <lineage>
        <taxon>Bacteria</taxon>
        <taxon>Pseudomonadati</taxon>
        <taxon>Pseudomonadota</taxon>
        <taxon>Alphaproteobacteria</taxon>
        <taxon>Hyphomicrobiales</taxon>
        <taxon>Bartonellaceae</taxon>
        <taxon>Bartonella</taxon>
    </lineage>
</organism>
<reference evidence="2 3" key="1">
    <citation type="submission" date="2020-06" db="EMBL/GenBank/DDBJ databases">
        <title>Complete closed genome sequence of Bartonella alsatica CIP 105477.</title>
        <authorList>
            <person name="Thibau A."/>
            <person name="Schultze T.G."/>
            <person name="Kempf V.A.J."/>
        </authorList>
    </citation>
    <scope>NUCLEOTIDE SEQUENCE [LARGE SCALE GENOMIC DNA]</scope>
    <source>
        <strain evidence="2 3">CIP 105477</strain>
    </source>
</reference>
<evidence type="ECO:0000256" key="1">
    <source>
        <dbReference type="SAM" id="Phobius"/>
    </source>
</evidence>
<gene>
    <name evidence="2" type="ORF">HWV54_01185</name>
</gene>
<feature type="transmembrane region" description="Helical" evidence="1">
    <location>
        <begin position="6"/>
        <end position="31"/>
    </location>
</feature>
<evidence type="ECO:0000313" key="3">
    <source>
        <dbReference type="Proteomes" id="UP000509443"/>
    </source>
</evidence>
<dbReference type="RefSeq" id="WP_005865002.1">
    <property type="nucleotide sequence ID" value="NZ_CACVBB010000004.1"/>
</dbReference>
<dbReference type="Proteomes" id="UP000509443">
    <property type="component" value="Chromosome"/>
</dbReference>
<name>A0ABX6QEP8_9HYPH</name>
<evidence type="ECO:0000313" key="2">
    <source>
        <dbReference type="EMBL" id="QLC51591.1"/>
    </source>
</evidence>
<keyword evidence="1" id="KW-0812">Transmembrane</keyword>
<keyword evidence="1" id="KW-0472">Membrane</keyword>
<protein>
    <submittedName>
        <fullName evidence="2">Uncharacterized protein</fullName>
    </submittedName>
</protein>